<dbReference type="InterPro" id="IPR036865">
    <property type="entry name" value="CRAL-TRIO_dom_sf"/>
</dbReference>
<sequence length="130" mass="14708">MRHKLIIGFNVNPAVKFAVDWGMSLVSPKMRDRVKLFTNVEDAYSLVDRTLLPTEYGGEIPQAEMIRLWKTELKERREKLLANDLMKVDLQMFSEKARQGAVSAIASQETSCSNAAVFGINGSFRKLEVD</sequence>
<evidence type="ECO:0000313" key="1">
    <source>
        <dbReference type="EMBL" id="CAB3388859.1"/>
    </source>
</evidence>
<dbReference type="AlphaFoldDB" id="A0A8S1E5E5"/>
<reference evidence="1 2" key="1">
    <citation type="submission" date="2020-04" db="EMBL/GenBank/DDBJ databases">
        <authorList>
            <person name="Alioto T."/>
            <person name="Alioto T."/>
            <person name="Gomez Garrido J."/>
        </authorList>
    </citation>
    <scope>NUCLEOTIDE SEQUENCE [LARGE SCALE GENOMIC DNA]</scope>
</reference>
<organism evidence="1 2">
    <name type="scientific">Cloeon dipterum</name>
    <dbReference type="NCBI Taxonomy" id="197152"/>
    <lineage>
        <taxon>Eukaryota</taxon>
        <taxon>Metazoa</taxon>
        <taxon>Ecdysozoa</taxon>
        <taxon>Arthropoda</taxon>
        <taxon>Hexapoda</taxon>
        <taxon>Insecta</taxon>
        <taxon>Pterygota</taxon>
        <taxon>Palaeoptera</taxon>
        <taxon>Ephemeroptera</taxon>
        <taxon>Pisciforma</taxon>
        <taxon>Baetidae</taxon>
        <taxon>Cloeon</taxon>
    </lineage>
</organism>
<evidence type="ECO:0008006" key="3">
    <source>
        <dbReference type="Google" id="ProtNLM"/>
    </source>
</evidence>
<dbReference type="Gene3D" id="3.40.525.10">
    <property type="entry name" value="CRAL-TRIO lipid binding domain"/>
    <property type="match status" value="1"/>
</dbReference>
<proteinExistence type="predicted"/>
<protein>
    <recommendedName>
        <fullName evidence="3">CRAL-TRIO domain-containing protein</fullName>
    </recommendedName>
</protein>
<accession>A0A8S1E5E5</accession>
<name>A0A8S1E5E5_9INSE</name>
<dbReference type="OrthoDB" id="1434354at2759"/>
<evidence type="ECO:0000313" key="2">
    <source>
        <dbReference type="Proteomes" id="UP000494165"/>
    </source>
</evidence>
<comment type="caution">
    <text evidence="1">The sequence shown here is derived from an EMBL/GenBank/DDBJ whole genome shotgun (WGS) entry which is preliminary data.</text>
</comment>
<dbReference type="Proteomes" id="UP000494165">
    <property type="component" value="Unassembled WGS sequence"/>
</dbReference>
<dbReference type="EMBL" id="CADEPI010000958">
    <property type="protein sequence ID" value="CAB3388859.1"/>
    <property type="molecule type" value="Genomic_DNA"/>
</dbReference>
<gene>
    <name evidence="1" type="ORF">CLODIP_2_CD03904</name>
</gene>
<keyword evidence="2" id="KW-1185">Reference proteome</keyword>
<dbReference type="SUPFAM" id="SSF52087">
    <property type="entry name" value="CRAL/TRIO domain"/>
    <property type="match status" value="1"/>
</dbReference>